<keyword evidence="2" id="KW-0812">Transmembrane</keyword>
<protein>
    <submittedName>
        <fullName evidence="3">Uncharacterized protein</fullName>
    </submittedName>
</protein>
<feature type="region of interest" description="Disordered" evidence="1">
    <location>
        <begin position="247"/>
        <end position="271"/>
    </location>
</feature>
<evidence type="ECO:0000256" key="2">
    <source>
        <dbReference type="SAM" id="Phobius"/>
    </source>
</evidence>
<dbReference type="EMBL" id="BSET01000002">
    <property type="protein sequence ID" value="GLK02254.1"/>
    <property type="molecule type" value="Genomic_DNA"/>
</dbReference>
<reference evidence="3" key="2">
    <citation type="submission" date="2023-01" db="EMBL/GenBank/DDBJ databases">
        <authorList>
            <person name="Sun Q."/>
            <person name="Evtushenko L."/>
        </authorList>
    </citation>
    <scope>NUCLEOTIDE SEQUENCE</scope>
    <source>
        <strain evidence="3">VKM Ac-1958</strain>
    </source>
</reference>
<feature type="region of interest" description="Disordered" evidence="1">
    <location>
        <begin position="76"/>
        <end position="133"/>
    </location>
</feature>
<name>A0A9W6HU92_9MICO</name>
<evidence type="ECO:0000313" key="3">
    <source>
        <dbReference type="EMBL" id="GLK02254.1"/>
    </source>
</evidence>
<sequence length="402" mass="40308">MSTSDQPESGSLTRKQLREVRLTGSTPVATPQSGAAPASAQPAGRVAVDVETAPTVTPVVPAAPLPRAAEPIEVPPAATVEAVTTPDAPMTRKRARAEERLRTGSIATGSEPGSAPAADATPAAAPVRDEASSAPIASVPVMPSAPAANVPTFTAPAFDAPAEPEAETISWDSPVSKESVSALFDRPAEEPAPFGTPSFGDLPFDRQTGEVEVAPAVAENAPQPQVAPLPQDSRPKVNPGFGEALLAKEEPRAPRPSNSFGELLTAGDSTGSSRVAPSALIYSQTPGAGSLSGPVPTTGEILITGMMSLPDGIGSQGHAIGAADGKEVDAVLLDGEIPAASSPVPIAASSAISTIKPAGEVIRPPEPDKGNKLMLALTITAGALALALVGALVVAFTTGVFS</sequence>
<feature type="compositionally biased region" description="Polar residues" evidence="1">
    <location>
        <begin position="1"/>
        <end position="14"/>
    </location>
</feature>
<proteinExistence type="predicted"/>
<evidence type="ECO:0000256" key="1">
    <source>
        <dbReference type="SAM" id="MobiDB-lite"/>
    </source>
</evidence>
<feature type="region of interest" description="Disordered" evidence="1">
    <location>
        <begin position="1"/>
        <end position="49"/>
    </location>
</feature>
<evidence type="ECO:0000313" key="4">
    <source>
        <dbReference type="Proteomes" id="UP001142325"/>
    </source>
</evidence>
<keyword evidence="2" id="KW-1133">Transmembrane helix</keyword>
<feature type="compositionally biased region" description="Low complexity" evidence="1">
    <location>
        <begin position="31"/>
        <end position="49"/>
    </location>
</feature>
<feature type="compositionally biased region" description="Low complexity" evidence="1">
    <location>
        <begin position="115"/>
        <end position="133"/>
    </location>
</feature>
<comment type="caution">
    <text evidence="3">The sequence shown here is derived from an EMBL/GenBank/DDBJ whole genome shotgun (WGS) entry which is preliminary data.</text>
</comment>
<feature type="transmembrane region" description="Helical" evidence="2">
    <location>
        <begin position="373"/>
        <end position="396"/>
    </location>
</feature>
<keyword evidence="2" id="KW-0472">Membrane</keyword>
<dbReference type="AlphaFoldDB" id="A0A9W6HU92"/>
<reference evidence="3" key="1">
    <citation type="journal article" date="2014" name="Int. J. Syst. Evol. Microbiol.">
        <title>Complete genome sequence of Corynebacterium casei LMG S-19264T (=DSM 44701T), isolated from a smear-ripened cheese.</title>
        <authorList>
            <consortium name="US DOE Joint Genome Institute (JGI-PGF)"/>
            <person name="Walter F."/>
            <person name="Albersmeier A."/>
            <person name="Kalinowski J."/>
            <person name="Ruckert C."/>
        </authorList>
    </citation>
    <scope>NUCLEOTIDE SEQUENCE</scope>
    <source>
        <strain evidence="3">VKM Ac-1958</strain>
    </source>
</reference>
<dbReference type="RefSeq" id="WP_204939819.1">
    <property type="nucleotide sequence ID" value="NZ_BAAAUM010000002.1"/>
</dbReference>
<keyword evidence="4" id="KW-1185">Reference proteome</keyword>
<organism evidence="3 4">
    <name type="scientific">Microbacterium keratanolyticum</name>
    <dbReference type="NCBI Taxonomy" id="67574"/>
    <lineage>
        <taxon>Bacteria</taxon>
        <taxon>Bacillati</taxon>
        <taxon>Actinomycetota</taxon>
        <taxon>Actinomycetes</taxon>
        <taxon>Micrococcales</taxon>
        <taxon>Microbacteriaceae</taxon>
        <taxon>Microbacterium</taxon>
    </lineage>
</organism>
<accession>A0A9W6HU92</accession>
<dbReference type="Proteomes" id="UP001142325">
    <property type="component" value="Unassembled WGS sequence"/>
</dbReference>
<gene>
    <name evidence="3" type="ORF">GCM10017596_19690</name>
</gene>